<proteinExistence type="predicted"/>
<dbReference type="ExpressionAtlas" id="A0A2K1XEA6">
    <property type="expression patterns" value="baseline and differential"/>
</dbReference>
<feature type="transmembrane region" description="Helical" evidence="1">
    <location>
        <begin position="62"/>
        <end position="83"/>
    </location>
</feature>
<keyword evidence="1" id="KW-1133">Transmembrane helix</keyword>
<accession>A0A2K1XEA6</accession>
<gene>
    <name evidence="2" type="ORF">POPTR_016G115600</name>
</gene>
<evidence type="ECO:0000256" key="1">
    <source>
        <dbReference type="SAM" id="Phobius"/>
    </source>
</evidence>
<evidence type="ECO:0000313" key="3">
    <source>
        <dbReference type="Proteomes" id="UP000006729"/>
    </source>
</evidence>
<organism evidence="2 3">
    <name type="scientific">Populus trichocarpa</name>
    <name type="common">Western balsam poplar</name>
    <name type="synonym">Populus balsamifera subsp. trichocarpa</name>
    <dbReference type="NCBI Taxonomy" id="3694"/>
    <lineage>
        <taxon>Eukaryota</taxon>
        <taxon>Viridiplantae</taxon>
        <taxon>Streptophyta</taxon>
        <taxon>Embryophyta</taxon>
        <taxon>Tracheophyta</taxon>
        <taxon>Spermatophyta</taxon>
        <taxon>Magnoliopsida</taxon>
        <taxon>eudicotyledons</taxon>
        <taxon>Gunneridae</taxon>
        <taxon>Pentapetalae</taxon>
        <taxon>rosids</taxon>
        <taxon>fabids</taxon>
        <taxon>Malpighiales</taxon>
        <taxon>Salicaceae</taxon>
        <taxon>Saliceae</taxon>
        <taxon>Populus</taxon>
    </lineage>
</organism>
<keyword evidence="3" id="KW-1185">Reference proteome</keyword>
<dbReference type="InParanoid" id="A0A2K1XEA6"/>
<reference evidence="2 3" key="1">
    <citation type="journal article" date="2006" name="Science">
        <title>The genome of black cottonwood, Populus trichocarpa (Torr. &amp; Gray).</title>
        <authorList>
            <person name="Tuskan G.A."/>
            <person name="Difazio S."/>
            <person name="Jansson S."/>
            <person name="Bohlmann J."/>
            <person name="Grigoriev I."/>
            <person name="Hellsten U."/>
            <person name="Putnam N."/>
            <person name="Ralph S."/>
            <person name="Rombauts S."/>
            <person name="Salamov A."/>
            <person name="Schein J."/>
            <person name="Sterck L."/>
            <person name="Aerts A."/>
            <person name="Bhalerao R.R."/>
            <person name="Bhalerao R.P."/>
            <person name="Blaudez D."/>
            <person name="Boerjan W."/>
            <person name="Brun A."/>
            <person name="Brunner A."/>
            <person name="Busov V."/>
            <person name="Campbell M."/>
            <person name="Carlson J."/>
            <person name="Chalot M."/>
            <person name="Chapman J."/>
            <person name="Chen G.L."/>
            <person name="Cooper D."/>
            <person name="Coutinho P.M."/>
            <person name="Couturier J."/>
            <person name="Covert S."/>
            <person name="Cronk Q."/>
            <person name="Cunningham R."/>
            <person name="Davis J."/>
            <person name="Degroeve S."/>
            <person name="Dejardin A."/>
            <person name="Depamphilis C."/>
            <person name="Detter J."/>
            <person name="Dirks B."/>
            <person name="Dubchak I."/>
            <person name="Duplessis S."/>
            <person name="Ehlting J."/>
            <person name="Ellis B."/>
            <person name="Gendler K."/>
            <person name="Goodstein D."/>
            <person name="Gribskov M."/>
            <person name="Grimwood J."/>
            <person name="Groover A."/>
            <person name="Gunter L."/>
            <person name="Hamberger B."/>
            <person name="Heinze B."/>
            <person name="Helariutta Y."/>
            <person name="Henrissat B."/>
            <person name="Holligan D."/>
            <person name="Holt R."/>
            <person name="Huang W."/>
            <person name="Islam-Faridi N."/>
            <person name="Jones S."/>
            <person name="Jones-Rhoades M."/>
            <person name="Jorgensen R."/>
            <person name="Joshi C."/>
            <person name="Kangasjarvi J."/>
            <person name="Karlsson J."/>
            <person name="Kelleher C."/>
            <person name="Kirkpatrick R."/>
            <person name="Kirst M."/>
            <person name="Kohler A."/>
            <person name="Kalluri U."/>
            <person name="Larimer F."/>
            <person name="Leebens-Mack J."/>
            <person name="Leple J.C."/>
            <person name="Locascio P."/>
            <person name="Lou Y."/>
            <person name="Lucas S."/>
            <person name="Martin F."/>
            <person name="Montanini B."/>
            <person name="Napoli C."/>
            <person name="Nelson D.R."/>
            <person name="Nelson C."/>
            <person name="Nieminen K."/>
            <person name="Nilsson O."/>
            <person name="Pereda V."/>
            <person name="Peter G."/>
            <person name="Philippe R."/>
            <person name="Pilate G."/>
            <person name="Poliakov A."/>
            <person name="Razumovskaya J."/>
            <person name="Richardson P."/>
            <person name="Rinaldi C."/>
            <person name="Ritland K."/>
            <person name="Rouze P."/>
            <person name="Ryaboy D."/>
            <person name="Schmutz J."/>
            <person name="Schrader J."/>
            <person name="Segerman B."/>
            <person name="Shin H."/>
            <person name="Siddiqui A."/>
            <person name="Sterky F."/>
            <person name="Terry A."/>
            <person name="Tsai C.J."/>
            <person name="Uberbacher E."/>
            <person name="Unneberg P."/>
            <person name="Vahala J."/>
            <person name="Wall K."/>
            <person name="Wessler S."/>
            <person name="Yang G."/>
            <person name="Yin T."/>
            <person name="Douglas C."/>
            <person name="Marra M."/>
            <person name="Sandberg G."/>
            <person name="Van de Peer Y."/>
            <person name="Rokhsar D."/>
        </authorList>
    </citation>
    <scope>NUCLEOTIDE SEQUENCE [LARGE SCALE GENOMIC DNA]</scope>
    <source>
        <strain evidence="3">cv. Nisqually</strain>
        <strain evidence="2">Nisqually-1</strain>
    </source>
</reference>
<dbReference type="AlphaFoldDB" id="A0A2K1XEA6"/>
<reference evidence="2" key="2">
    <citation type="submission" date="2017-07" db="EMBL/GenBank/DDBJ databases">
        <title>WGS assembly of Populus trichocarpa.</title>
        <authorList>
            <person name="Tuskan G."/>
            <person name="Difazio S."/>
            <person name="Jansson S."/>
            <person name="Bohlmann J."/>
            <person name="Grigoriev I."/>
            <person name="Hellsten U."/>
            <person name="Putnam N."/>
            <person name="Ralph S."/>
            <person name="Rombauts S."/>
            <person name="Salamov A."/>
            <person name="Schein J."/>
            <person name="Sterck L."/>
            <person name="Aerts A."/>
            <person name="Bhalerao R."/>
            <person name="Bhalerao R."/>
            <person name="Blaudez D."/>
            <person name="Boerjan W."/>
            <person name="Brun A."/>
            <person name="Brunner A."/>
            <person name="Busov V."/>
            <person name="Campbell M."/>
            <person name="Carlson J."/>
            <person name="Chalot M."/>
            <person name="Chapman J."/>
            <person name="Chen G."/>
            <person name="Cooper D."/>
            <person name="Coutinho P."/>
            <person name="Couturier J."/>
            <person name="Covert S."/>
            <person name="Cronk Q."/>
            <person name="Cunningham R."/>
            <person name="Davis J."/>
            <person name="Degroeve S."/>
            <person name="Dejardin A."/>
            <person name="Depamphilis C."/>
            <person name="Detter J."/>
            <person name="Dirks B."/>
            <person name="Dubchak I."/>
            <person name="Duplessis S."/>
            <person name="Ehlting J."/>
            <person name="Ellis B."/>
            <person name="Gendler K."/>
            <person name="Goodstein D."/>
            <person name="Gribskov M."/>
            <person name="Grimwood J."/>
            <person name="Groover A."/>
            <person name="Gunter L."/>
            <person name="Hamberger B."/>
            <person name="Heinze B."/>
            <person name="Helariutta Y."/>
            <person name="Henrissat B."/>
            <person name="Holligan D."/>
            <person name="Holt R."/>
            <person name="Huang W."/>
            <person name="Islam-Faridi N."/>
            <person name="Jones S."/>
            <person name="Jones-Rhoades M."/>
            <person name="Jorgensen R."/>
            <person name="Joshi C."/>
            <person name="Kangasjarvi J."/>
            <person name="Karlsson J."/>
            <person name="Kelleher C."/>
            <person name="Kirkpatrick R."/>
            <person name="Kirst M."/>
            <person name="Kohler A."/>
            <person name="Kalluri U."/>
            <person name="Larimer F."/>
            <person name="Leebens-Mack J."/>
            <person name="Leple J."/>
            <person name="Locascio P."/>
            <person name="Lou Y."/>
            <person name="Lucas S."/>
            <person name="Martin F."/>
            <person name="Montanini B."/>
            <person name="Napoli C."/>
            <person name="Nelson D."/>
            <person name="Nelson C."/>
            <person name="Nieminen K."/>
            <person name="Nilsson O."/>
            <person name="Pereda V."/>
            <person name="Peter G."/>
            <person name="Philippe R."/>
            <person name="Pilate G."/>
            <person name="Poliakov A."/>
            <person name="Razumovskaya J."/>
            <person name="Richardson P."/>
            <person name="Rinaldi C."/>
            <person name="Ritland K."/>
            <person name="Rouze P."/>
            <person name="Ryaboy D."/>
            <person name="Schmutz J."/>
            <person name="Schrader J."/>
            <person name="Segerman B."/>
            <person name="Shin H."/>
            <person name="Siddiqui A."/>
            <person name="Sterky F."/>
            <person name="Terry A."/>
            <person name="Tsai C."/>
            <person name="Uberbacher E."/>
            <person name="Unneberg P."/>
            <person name="Vahala J."/>
            <person name="Wall K."/>
            <person name="Wessler S."/>
            <person name="Yang G."/>
            <person name="Yin T."/>
            <person name="Douglas C."/>
            <person name="Marra M."/>
            <person name="Sandberg G."/>
            <person name="Van De Peer Y."/>
            <person name="Rokhsar D."/>
        </authorList>
    </citation>
    <scope>NUCLEOTIDE SEQUENCE</scope>
    <source>
        <strain evidence="2">Nisqually-1</strain>
    </source>
</reference>
<dbReference type="Proteomes" id="UP000006729">
    <property type="component" value="Chromosome 16"/>
</dbReference>
<evidence type="ECO:0000313" key="2">
    <source>
        <dbReference type="EMBL" id="PNS99112.1"/>
    </source>
</evidence>
<protein>
    <submittedName>
        <fullName evidence="2">Uncharacterized protein</fullName>
    </submittedName>
</protein>
<dbReference type="EMBL" id="CM009305">
    <property type="protein sequence ID" value="PNS99112.1"/>
    <property type="molecule type" value="Genomic_DNA"/>
</dbReference>
<keyword evidence="1" id="KW-0812">Transmembrane</keyword>
<keyword evidence="1" id="KW-0472">Membrane</keyword>
<dbReference type="EMBL" id="CM009305">
    <property type="protein sequence ID" value="PNS99114.1"/>
    <property type="molecule type" value="Genomic_DNA"/>
</dbReference>
<sequence>MNSVRIKPSNGLYIYHSRRLSNLWWNFGDLKSHFLRSGIPEQSLKLIFRVTSSVAISLPKELIFLIFIFFICDCGVTCQVCTGKFSSTRLRRKSIERLWWVYKLVH</sequence>
<name>A0A2K1XEA6_POPTR</name>